<feature type="signal peptide" evidence="1">
    <location>
        <begin position="1"/>
        <end position="27"/>
    </location>
</feature>
<name>A0ABV7W5P2_9BURK</name>
<dbReference type="Proteomes" id="UP001595729">
    <property type="component" value="Unassembled WGS sequence"/>
</dbReference>
<comment type="caution">
    <text evidence="3">The sequence shown here is derived from an EMBL/GenBank/DDBJ whole genome shotgun (WGS) entry which is preliminary data.</text>
</comment>
<dbReference type="Pfam" id="PF24275">
    <property type="entry name" value="NttA"/>
    <property type="match status" value="1"/>
</dbReference>
<dbReference type="InterPro" id="IPR056212">
    <property type="entry name" value="NttA"/>
</dbReference>
<reference evidence="4" key="1">
    <citation type="journal article" date="2019" name="Int. J. Syst. Evol. Microbiol.">
        <title>The Global Catalogue of Microorganisms (GCM) 10K type strain sequencing project: providing services to taxonomists for standard genome sequencing and annotation.</title>
        <authorList>
            <consortium name="The Broad Institute Genomics Platform"/>
            <consortium name="The Broad Institute Genome Sequencing Center for Infectious Disease"/>
            <person name="Wu L."/>
            <person name="Ma J."/>
        </authorList>
    </citation>
    <scope>NUCLEOTIDE SEQUENCE [LARGE SCALE GENOMIC DNA]</scope>
    <source>
        <strain evidence="4">KCTC 42501</strain>
    </source>
</reference>
<evidence type="ECO:0000259" key="2">
    <source>
        <dbReference type="Pfam" id="PF24275"/>
    </source>
</evidence>
<protein>
    <recommendedName>
        <fullName evidence="2">T2SS substrate NttA domain-containing protein</fullName>
    </recommendedName>
</protein>
<sequence length="225" mass="24597">MKQQPWKQRLDAAAGLFLACCASASMACTPSEPGCTADSGDWMVYMQEHLPRQLCAAPSPFVECTSTPSQCSELATDAVQACLAEHARRIPSMLNRAEAGDWGETVADCAGRRIFLGVTQRGALSAACKQWLQPAASTGRAAPPDRTEQMIARSPRLTQLDAELKQLVVELEVNHMLMEIDHPAPNPHGDAQRAWQQAIAQRCDSPVCLEKAYKKRIRELKAALK</sequence>
<keyword evidence="1" id="KW-0732">Signal</keyword>
<dbReference type="EMBL" id="JBHRXX010000005">
    <property type="protein sequence ID" value="MFC3684382.1"/>
    <property type="molecule type" value="Genomic_DNA"/>
</dbReference>
<dbReference type="RefSeq" id="WP_382174230.1">
    <property type="nucleotide sequence ID" value="NZ_JBHRXX010000005.1"/>
</dbReference>
<evidence type="ECO:0000313" key="3">
    <source>
        <dbReference type="EMBL" id="MFC3684382.1"/>
    </source>
</evidence>
<gene>
    <name evidence="3" type="ORF">ACFOPI_12320</name>
</gene>
<organism evidence="3 4">
    <name type="scientific">Hydrogenophaga luteola</name>
    <dbReference type="NCBI Taxonomy" id="1591122"/>
    <lineage>
        <taxon>Bacteria</taxon>
        <taxon>Pseudomonadati</taxon>
        <taxon>Pseudomonadota</taxon>
        <taxon>Betaproteobacteria</taxon>
        <taxon>Burkholderiales</taxon>
        <taxon>Comamonadaceae</taxon>
        <taxon>Hydrogenophaga</taxon>
    </lineage>
</organism>
<evidence type="ECO:0000256" key="1">
    <source>
        <dbReference type="SAM" id="SignalP"/>
    </source>
</evidence>
<keyword evidence="4" id="KW-1185">Reference proteome</keyword>
<evidence type="ECO:0000313" key="4">
    <source>
        <dbReference type="Proteomes" id="UP001595729"/>
    </source>
</evidence>
<dbReference type="PROSITE" id="PS51257">
    <property type="entry name" value="PROKAR_LIPOPROTEIN"/>
    <property type="match status" value="1"/>
</dbReference>
<proteinExistence type="predicted"/>
<feature type="domain" description="T2SS substrate NttA" evidence="2">
    <location>
        <begin position="41"/>
        <end position="112"/>
    </location>
</feature>
<accession>A0ABV7W5P2</accession>
<feature type="chain" id="PRO_5045691482" description="T2SS substrate NttA domain-containing protein" evidence="1">
    <location>
        <begin position="28"/>
        <end position="225"/>
    </location>
</feature>